<reference evidence="8" key="2">
    <citation type="submission" date="2013-10" db="EMBL/GenBank/DDBJ databases">
        <authorList>
            <person name="Aslett M."/>
        </authorList>
    </citation>
    <scope>NUCLEOTIDE SEQUENCE</scope>
    <source>
        <strain evidence="8">Houghton</strain>
    </source>
</reference>
<feature type="compositionally biased region" description="Low complexity" evidence="6">
    <location>
        <begin position="474"/>
        <end position="526"/>
    </location>
</feature>
<protein>
    <recommendedName>
        <fullName evidence="10">Transmembrane protein</fullName>
    </recommendedName>
</protein>
<dbReference type="RefSeq" id="XP_013250493.1">
    <property type="nucleotide sequence ID" value="XM_013395039.1"/>
</dbReference>
<comment type="subcellular location">
    <subcellularLocation>
        <location evidence="1">Membrane</location>
        <topology evidence="1">Multi-pass membrane protein</topology>
    </subcellularLocation>
</comment>
<dbReference type="GeneID" id="25269150"/>
<feature type="region of interest" description="Disordered" evidence="6">
    <location>
        <begin position="1"/>
        <end position="77"/>
    </location>
</feature>
<evidence type="ECO:0000313" key="9">
    <source>
        <dbReference type="Proteomes" id="UP000018050"/>
    </source>
</evidence>
<dbReference type="InterPro" id="IPR029058">
    <property type="entry name" value="AB_hydrolase_fold"/>
</dbReference>
<dbReference type="Pfam" id="PF05277">
    <property type="entry name" value="DUF726"/>
    <property type="match status" value="1"/>
</dbReference>
<dbReference type="Proteomes" id="UP000018050">
    <property type="component" value="Unassembled WGS sequence"/>
</dbReference>
<dbReference type="PANTHER" id="PTHR17920:SF3">
    <property type="entry name" value="TRANSMEMBRANE AND COILED-COIL DOMAIN-CONTAINING PROTEIN 4"/>
    <property type="match status" value="1"/>
</dbReference>
<dbReference type="InterPro" id="IPR007941">
    <property type="entry name" value="DUF726"/>
</dbReference>
<dbReference type="OMA" id="PIAWREQ"/>
<dbReference type="EMBL" id="HG671014">
    <property type="protein sequence ID" value="CDI79389.1"/>
    <property type="molecule type" value="Genomic_DNA"/>
</dbReference>
<feature type="compositionally biased region" description="Low complexity" evidence="6">
    <location>
        <begin position="617"/>
        <end position="636"/>
    </location>
</feature>
<keyword evidence="5 7" id="KW-0472">Membrane</keyword>
<gene>
    <name evidence="8" type="ORF">EAH_00010800</name>
</gene>
<accession>U6GLA8</accession>
<feature type="compositionally biased region" description="Low complexity" evidence="6">
    <location>
        <begin position="546"/>
        <end position="557"/>
    </location>
</feature>
<dbReference type="AlphaFoldDB" id="U6GLA8"/>
<feature type="compositionally biased region" description="Polar residues" evidence="6">
    <location>
        <begin position="575"/>
        <end position="584"/>
    </location>
</feature>
<comment type="similarity">
    <text evidence="2">Belongs to the TMCO4 family.</text>
</comment>
<proteinExistence type="inferred from homology"/>
<feature type="region of interest" description="Disordered" evidence="6">
    <location>
        <begin position="756"/>
        <end position="825"/>
    </location>
</feature>
<evidence type="ECO:0000256" key="6">
    <source>
        <dbReference type="SAM" id="MobiDB-lite"/>
    </source>
</evidence>
<dbReference type="PANTHER" id="PTHR17920">
    <property type="entry name" value="TRANSMEMBRANE AND COILED-COIL DOMAIN-CONTAINING PROTEIN 4 TMCO4"/>
    <property type="match status" value="1"/>
</dbReference>
<name>U6GLA8_EIMAC</name>
<evidence type="ECO:0000256" key="1">
    <source>
        <dbReference type="ARBA" id="ARBA00004141"/>
    </source>
</evidence>
<feature type="transmembrane region" description="Helical" evidence="7">
    <location>
        <begin position="942"/>
        <end position="967"/>
    </location>
</feature>
<dbReference type="SUPFAM" id="SSF53474">
    <property type="entry name" value="alpha/beta-Hydrolases"/>
    <property type="match status" value="1"/>
</dbReference>
<feature type="compositionally biased region" description="Basic and acidic residues" evidence="6">
    <location>
        <begin position="591"/>
        <end position="614"/>
    </location>
</feature>
<keyword evidence="3 7" id="KW-0812">Transmembrane</keyword>
<evidence type="ECO:0008006" key="10">
    <source>
        <dbReference type="Google" id="ProtNLM"/>
    </source>
</evidence>
<dbReference type="VEuPathDB" id="ToxoDB:EAH_00010800"/>
<feature type="region of interest" description="Disordered" evidence="6">
    <location>
        <begin position="238"/>
        <end position="291"/>
    </location>
</feature>
<evidence type="ECO:0000256" key="7">
    <source>
        <dbReference type="SAM" id="Phobius"/>
    </source>
</evidence>
<feature type="region of interest" description="Disordered" evidence="6">
    <location>
        <begin position="454"/>
        <end position="741"/>
    </location>
</feature>
<feature type="compositionally biased region" description="Low complexity" evidence="6">
    <location>
        <begin position="169"/>
        <end position="188"/>
    </location>
</feature>
<feature type="compositionally biased region" description="Low complexity" evidence="6">
    <location>
        <begin position="37"/>
        <end position="49"/>
    </location>
</feature>
<feature type="compositionally biased region" description="Low complexity" evidence="6">
    <location>
        <begin position="694"/>
        <end position="712"/>
    </location>
</feature>
<feature type="transmembrane region" description="Helical" evidence="7">
    <location>
        <begin position="906"/>
        <end position="936"/>
    </location>
</feature>
<evidence type="ECO:0000256" key="2">
    <source>
        <dbReference type="ARBA" id="ARBA00009824"/>
    </source>
</evidence>
<feature type="compositionally biased region" description="Basic and acidic residues" evidence="6">
    <location>
        <begin position="258"/>
        <end position="270"/>
    </location>
</feature>
<keyword evidence="9" id="KW-1185">Reference proteome</keyword>
<evidence type="ECO:0000256" key="5">
    <source>
        <dbReference type="ARBA" id="ARBA00023136"/>
    </source>
</evidence>
<organism evidence="8 9">
    <name type="scientific">Eimeria acervulina</name>
    <name type="common">Coccidian parasite</name>
    <dbReference type="NCBI Taxonomy" id="5801"/>
    <lineage>
        <taxon>Eukaryota</taxon>
        <taxon>Sar</taxon>
        <taxon>Alveolata</taxon>
        <taxon>Apicomplexa</taxon>
        <taxon>Conoidasida</taxon>
        <taxon>Coccidia</taxon>
        <taxon>Eucoccidiorida</taxon>
        <taxon>Eimeriorina</taxon>
        <taxon>Eimeriidae</taxon>
        <taxon>Eimeria</taxon>
    </lineage>
</organism>
<evidence type="ECO:0000256" key="4">
    <source>
        <dbReference type="ARBA" id="ARBA00022989"/>
    </source>
</evidence>
<evidence type="ECO:0000256" key="3">
    <source>
        <dbReference type="ARBA" id="ARBA00022692"/>
    </source>
</evidence>
<evidence type="ECO:0000313" key="8">
    <source>
        <dbReference type="EMBL" id="CDI79389.1"/>
    </source>
</evidence>
<reference evidence="8" key="1">
    <citation type="submission" date="2013-10" db="EMBL/GenBank/DDBJ databases">
        <title>Genomic analysis of the causative agents of coccidiosis in chickens.</title>
        <authorList>
            <person name="Reid A.J."/>
            <person name="Blake D."/>
            <person name="Billington K."/>
            <person name="Browne H."/>
            <person name="Dunn M."/>
            <person name="Hung S."/>
            <person name="Kawahara F."/>
            <person name="Miranda-Saavedra D."/>
            <person name="Mourier T."/>
            <person name="Nagra H."/>
            <person name="Otto T.D."/>
            <person name="Rawlings N."/>
            <person name="Sanchez A."/>
            <person name="Sanders M."/>
            <person name="Subramaniam C."/>
            <person name="Tay Y."/>
            <person name="Dear P."/>
            <person name="Doerig C."/>
            <person name="Gruber A."/>
            <person name="Parkinson J."/>
            <person name="Shirley M."/>
            <person name="Wan K.L."/>
            <person name="Berriman M."/>
            <person name="Tomley F."/>
            <person name="Pain A."/>
        </authorList>
    </citation>
    <scope>NUCLEOTIDE SEQUENCE</scope>
    <source>
        <strain evidence="8">Houghton</strain>
    </source>
</reference>
<sequence length="1255" mass="136136">MERKEQQQQTQQRGPAVAEPALGDAPDECPSAASRDSPLAGAAGSGAAEEGSKEALLRGRRQQQALLTPLSGDPKCPLLRDLQQQELVRQHTFDDTIRSKHPSSGALSLFSRCSSDSQHLPAHAAGRWRQASHSKAEEELLAAGLTTMEDLSPEQAASIAAEMRAHARQQQQKQQQQRQQQQEQQQLQISGAVRSAAPAALHPLHADAQVAAAGSAAAPGGWRSSDAPSVLREVRSGKLHAETSDEEGTAAAAAAAADKQRSRGHQDQEARQQQQQQQQQQQNEGESEEQKCERIAASIRFQAEADLSKRRAEMAALREDAERQLLSLQLLPPQHERLCSLPASFREALFGVFVCLCLRHIEECDEDFRGEITTWALGLLEALASPHLLHLGAHIANCLSKPIAWREQLQKDGVRASDIVTLDPLIHKMEAFFAEKQTETDELFRSVQLRLRASRSAESPSEDAHRDPPAAPCSSSSGSGSSSSGSNTGAGRNSSRKGSNSSSSTGSTSSSSSSSSSTDYSQGTTSAEARRGLTPRGEGSPAETLEQQQHEQQQQQEGFSARDRDRRMRALLQPPSATARMTNDQQQQQQQHRDVSIGDGCKESPAEASGEERYYTAVDPAAPAAVGAAEADPGWAQHLGETAGRIAQGEEAEGLHGTGETALQGIAGEAAWQQHQQKQQQTLEGMGRPYADSQHQQQQPQQPHLGQRHQQQNEPSSEQHELQEQQQLQQGKELLRGRISSNVSIGGCRSAELREHAYSEDEGDAEAPDHSHGSLEQQKQQREEEEEGEMQQEQHEHGDSSEACSSSEDERGLYEGGPGPSSLSMWASEPPAYRVVFLRELTTALVTNGTFDARIQMLLDRLAAELRINPLLLIRIEENLAADLLSILQANTKEGSKQKTWRRLKIAGAAVGGGVLLALTAGLAAPGIAAAVASLGSLPLSAFLASAGGMAALVSIFGAGGAGLTGWKYSRRIANIKIFEFLMLNGRSPSSLRVGIGVSGYLRDDDDVTLPWVCSFPNPRCDLHALKWEPHVLKALGGMVIKMVSQDFAVSASKFYLQYTVLGGLTFALFWPIALIQYAAGLDNTWMLCRERAQQAGNILADAVSDKAQAASVETPWGSAVLVATQAVGQRPVTLAGYSMGARVIFYCLQALWKKRKFHCVHDVVLMGLPASMNAAQWRQARQVTSGRLVNVYCRTDWLLAFLYRWMEFRLQVAGLAPVTSVPGVENVDVTGLVKSHAHYPEKVPQIMSFISIEL</sequence>
<feature type="region of interest" description="Disordered" evidence="6">
    <location>
        <begin position="161"/>
        <end position="191"/>
    </location>
</feature>
<dbReference type="OrthoDB" id="277931at2759"/>
<dbReference type="GO" id="GO:0016020">
    <property type="term" value="C:membrane"/>
    <property type="evidence" value="ECO:0007669"/>
    <property type="project" value="UniProtKB-SubCell"/>
</dbReference>
<feature type="transmembrane region" description="Helical" evidence="7">
    <location>
        <begin position="1056"/>
        <end position="1080"/>
    </location>
</feature>
<keyword evidence="4 7" id="KW-1133">Transmembrane helix</keyword>
<feature type="compositionally biased region" description="Low complexity" evidence="6">
    <location>
        <begin position="271"/>
        <end position="284"/>
    </location>
</feature>